<sequence>MYCLKVHFRLTGLAASTPLALTCPSLTPPPPVTSCPLPYTFCYNTWRAFQLKYTSTSRHLFPLASRKAGWLSCISPTLQSTTQPPLTREPPTHHHHYDHHHHHSPPLTTPSGDWLLGANYTVPNSSLWLMARRYCEREWGREEGLRREGIDGMRVQEGPPHIHAPRDGEARPMPPEDGKARPTPTPEEGNLMFTLFPSLPSARFSHLQLALPSLRCHGIVVILVRLFPLFTIEISYRTVEKEGVRVGQLPTQQVVSLVDLEEEKGRNKWGPDRDVIFLMDE</sequence>
<feature type="compositionally biased region" description="Basic residues" evidence="1">
    <location>
        <begin position="93"/>
        <end position="104"/>
    </location>
</feature>
<keyword evidence="4" id="KW-1185">Reference proteome</keyword>
<feature type="signal peptide" evidence="2">
    <location>
        <begin position="1"/>
        <end position="22"/>
    </location>
</feature>
<feature type="chain" id="PRO_5043990566" evidence="2">
    <location>
        <begin position="23"/>
        <end position="281"/>
    </location>
</feature>
<reference evidence="3 4" key="1">
    <citation type="submission" date="2023-03" db="EMBL/GenBank/DDBJ databases">
        <title>High-quality genome of Scylla paramamosain provides insights in environmental adaptation.</title>
        <authorList>
            <person name="Zhang L."/>
        </authorList>
    </citation>
    <scope>NUCLEOTIDE SEQUENCE [LARGE SCALE GENOMIC DNA]</scope>
    <source>
        <strain evidence="3">LZ_2023a</strain>
        <tissue evidence="3">Muscle</tissue>
    </source>
</reference>
<evidence type="ECO:0000313" key="4">
    <source>
        <dbReference type="Proteomes" id="UP001487740"/>
    </source>
</evidence>
<evidence type="ECO:0000313" key="3">
    <source>
        <dbReference type="EMBL" id="KAK8381275.1"/>
    </source>
</evidence>
<feature type="region of interest" description="Disordered" evidence="1">
    <location>
        <begin position="81"/>
        <end position="105"/>
    </location>
</feature>
<accession>A0AAW0T0V9</accession>
<protein>
    <submittedName>
        <fullName evidence="3">Uncharacterized protein</fullName>
    </submittedName>
</protein>
<keyword evidence="2" id="KW-0732">Signal</keyword>
<gene>
    <name evidence="3" type="ORF">O3P69_008264</name>
</gene>
<dbReference type="EMBL" id="JARAKH010000041">
    <property type="protein sequence ID" value="KAK8381275.1"/>
    <property type="molecule type" value="Genomic_DNA"/>
</dbReference>
<evidence type="ECO:0000256" key="1">
    <source>
        <dbReference type="SAM" id="MobiDB-lite"/>
    </source>
</evidence>
<dbReference type="Proteomes" id="UP001487740">
    <property type="component" value="Unassembled WGS sequence"/>
</dbReference>
<feature type="compositionally biased region" description="Basic and acidic residues" evidence="1">
    <location>
        <begin position="164"/>
        <end position="180"/>
    </location>
</feature>
<organism evidence="3 4">
    <name type="scientific">Scylla paramamosain</name>
    <name type="common">Mud crab</name>
    <dbReference type="NCBI Taxonomy" id="85552"/>
    <lineage>
        <taxon>Eukaryota</taxon>
        <taxon>Metazoa</taxon>
        <taxon>Ecdysozoa</taxon>
        <taxon>Arthropoda</taxon>
        <taxon>Crustacea</taxon>
        <taxon>Multicrustacea</taxon>
        <taxon>Malacostraca</taxon>
        <taxon>Eumalacostraca</taxon>
        <taxon>Eucarida</taxon>
        <taxon>Decapoda</taxon>
        <taxon>Pleocyemata</taxon>
        <taxon>Brachyura</taxon>
        <taxon>Eubrachyura</taxon>
        <taxon>Portunoidea</taxon>
        <taxon>Portunidae</taxon>
        <taxon>Portuninae</taxon>
        <taxon>Scylla</taxon>
    </lineage>
</organism>
<comment type="caution">
    <text evidence="3">The sequence shown here is derived from an EMBL/GenBank/DDBJ whole genome shotgun (WGS) entry which is preliminary data.</text>
</comment>
<feature type="region of interest" description="Disordered" evidence="1">
    <location>
        <begin position="153"/>
        <end position="184"/>
    </location>
</feature>
<dbReference type="AlphaFoldDB" id="A0AAW0T0V9"/>
<proteinExistence type="predicted"/>
<name>A0AAW0T0V9_SCYPA</name>
<evidence type="ECO:0000256" key="2">
    <source>
        <dbReference type="SAM" id="SignalP"/>
    </source>
</evidence>